<feature type="transmembrane region" description="Helical" evidence="1">
    <location>
        <begin position="76"/>
        <end position="97"/>
    </location>
</feature>
<dbReference type="VEuPathDB" id="FungiDB:SCODWIG_03937"/>
<dbReference type="EMBL" id="UFAJ01001217">
    <property type="protein sequence ID" value="SSD62175.1"/>
    <property type="molecule type" value="Genomic_DNA"/>
</dbReference>
<evidence type="ECO:0000256" key="1">
    <source>
        <dbReference type="SAM" id="Phobius"/>
    </source>
</evidence>
<keyword evidence="3" id="KW-1185">Reference proteome</keyword>
<keyword evidence="1" id="KW-1133">Transmembrane helix</keyword>
<dbReference type="PANTHER" id="PTHR28077">
    <property type="entry name" value="INOSITOL PHOSPHORYLCERAMIDE SYNTHASE REGULATORY SUBUNIT KEI1"/>
    <property type="match status" value="1"/>
</dbReference>
<keyword evidence="1" id="KW-0812">Transmembrane</keyword>
<dbReference type="Pfam" id="PF08552">
    <property type="entry name" value="Kei1"/>
    <property type="match status" value="1"/>
</dbReference>
<feature type="transmembrane region" description="Helical" evidence="1">
    <location>
        <begin position="46"/>
        <end position="69"/>
    </location>
</feature>
<feature type="transmembrane region" description="Helical" evidence="1">
    <location>
        <begin position="148"/>
        <end position="173"/>
    </location>
</feature>
<reference evidence="3" key="1">
    <citation type="submission" date="2018-06" db="EMBL/GenBank/DDBJ databases">
        <authorList>
            <person name="Guldener U."/>
        </authorList>
    </citation>
    <scope>NUCLEOTIDE SEQUENCE [LARGE SCALE GENOMIC DNA]</scope>
    <source>
        <strain evidence="3">UTAD17</strain>
    </source>
</reference>
<proteinExistence type="predicted"/>
<evidence type="ECO:0000313" key="3">
    <source>
        <dbReference type="Proteomes" id="UP000262825"/>
    </source>
</evidence>
<dbReference type="PANTHER" id="PTHR28077:SF1">
    <property type="entry name" value="INOSITOL PHOSPHORYLCERAMIDE SYNTHASE REGULATORY SUBUNIT KEI1"/>
    <property type="match status" value="1"/>
</dbReference>
<dbReference type="InterPro" id="IPR013862">
    <property type="entry name" value="Kei1"/>
</dbReference>
<dbReference type="OrthoDB" id="3338076at2759"/>
<sequence>MFYLQSFLGIYPLYVGVELGLGVTIINKFSGLYGILALFTGHSLSFVQWSFYLFSFFALIVYSQGLYTIHTPKLKYFSLLLCVYTLDTLTNFFYILWFGVEWYTSNIAAANSNPSPNSSPDPNLNVAEKITKRGASLQSQSASLSYEFIFTATMTLIALVARLYINLMIIAFVQKMMHHSKYIVEDENDDVDLNLKNHNICFKMWFKLEKFCYRLCKFFFE</sequence>
<feature type="transmembrane region" description="Helical" evidence="1">
    <location>
        <begin position="7"/>
        <end position="26"/>
    </location>
</feature>
<evidence type="ECO:0000313" key="2">
    <source>
        <dbReference type="EMBL" id="SSD62175.1"/>
    </source>
</evidence>
<dbReference type="GO" id="GO:0000139">
    <property type="term" value="C:Golgi membrane"/>
    <property type="evidence" value="ECO:0007669"/>
    <property type="project" value="TreeGrafter"/>
</dbReference>
<dbReference type="GO" id="GO:0070916">
    <property type="term" value="C:inositol phosphoceramide synthase complex"/>
    <property type="evidence" value="ECO:0007669"/>
    <property type="project" value="TreeGrafter"/>
</dbReference>
<dbReference type="GO" id="GO:0006673">
    <property type="term" value="P:inositol phosphoceramide metabolic process"/>
    <property type="evidence" value="ECO:0007669"/>
    <property type="project" value="InterPro"/>
</dbReference>
<keyword evidence="1" id="KW-0472">Membrane</keyword>
<gene>
    <name evidence="2" type="ORF">SCODWIG_03937</name>
</gene>
<name>A0A376BBV4_9ASCO</name>
<organism evidence="2 3">
    <name type="scientific">Saccharomycodes ludwigii</name>
    <dbReference type="NCBI Taxonomy" id="36035"/>
    <lineage>
        <taxon>Eukaryota</taxon>
        <taxon>Fungi</taxon>
        <taxon>Dikarya</taxon>
        <taxon>Ascomycota</taxon>
        <taxon>Saccharomycotina</taxon>
        <taxon>Saccharomycetes</taxon>
        <taxon>Saccharomycodales</taxon>
        <taxon>Saccharomycodaceae</taxon>
        <taxon>Saccharomycodes</taxon>
    </lineage>
</organism>
<accession>A0A376BBV4</accession>
<dbReference type="AlphaFoldDB" id="A0A376BBV4"/>
<dbReference type="GO" id="GO:0070917">
    <property type="term" value="F:inositol phosphoceramide synthase regulator activity"/>
    <property type="evidence" value="ECO:0007669"/>
    <property type="project" value="InterPro"/>
</dbReference>
<dbReference type="Proteomes" id="UP000262825">
    <property type="component" value="Unassembled WGS sequence"/>
</dbReference>
<protein>
    <submittedName>
        <fullName evidence="2">Related to Inositol phosphorylceramide synthase regulatory subunit KEI1</fullName>
    </submittedName>
</protein>